<dbReference type="PANTHER" id="PTHR43767">
    <property type="entry name" value="LONG-CHAIN-FATTY-ACID--COA LIGASE"/>
    <property type="match status" value="1"/>
</dbReference>
<organism evidence="3 4">
    <name type="scientific">Nonomuraea antimicrobica</name>
    <dbReference type="NCBI Taxonomy" id="561173"/>
    <lineage>
        <taxon>Bacteria</taxon>
        <taxon>Bacillati</taxon>
        <taxon>Actinomycetota</taxon>
        <taxon>Actinomycetes</taxon>
        <taxon>Streptosporangiales</taxon>
        <taxon>Streptosporangiaceae</taxon>
        <taxon>Nonomuraea</taxon>
    </lineage>
</organism>
<dbReference type="InterPro" id="IPR000873">
    <property type="entry name" value="AMP-dep_synth/lig_dom"/>
</dbReference>
<feature type="domain" description="AMP-binding enzyme C-terminal" evidence="2">
    <location>
        <begin position="413"/>
        <end position="482"/>
    </location>
</feature>
<dbReference type="InterPro" id="IPR025110">
    <property type="entry name" value="AMP-bd_C"/>
</dbReference>
<dbReference type="InterPro" id="IPR050237">
    <property type="entry name" value="ATP-dep_AMP-bd_enzyme"/>
</dbReference>
<evidence type="ECO:0000313" key="4">
    <source>
        <dbReference type="Proteomes" id="UP001500902"/>
    </source>
</evidence>
<evidence type="ECO:0000259" key="1">
    <source>
        <dbReference type="Pfam" id="PF00501"/>
    </source>
</evidence>
<name>A0ABP7D4D2_9ACTN</name>
<dbReference type="Pfam" id="PF00501">
    <property type="entry name" value="AMP-binding"/>
    <property type="match status" value="1"/>
</dbReference>
<dbReference type="SUPFAM" id="SSF56801">
    <property type="entry name" value="Acetyl-CoA synthetase-like"/>
    <property type="match status" value="1"/>
</dbReference>
<dbReference type="InterPro" id="IPR045851">
    <property type="entry name" value="AMP-bd_C_sf"/>
</dbReference>
<dbReference type="Pfam" id="PF13193">
    <property type="entry name" value="AMP-binding_C"/>
    <property type="match status" value="1"/>
</dbReference>
<proteinExistence type="predicted"/>
<dbReference type="Gene3D" id="3.30.300.30">
    <property type="match status" value="1"/>
</dbReference>
<comment type="caution">
    <text evidence="3">The sequence shown here is derived from an EMBL/GenBank/DDBJ whole genome shotgun (WGS) entry which is preliminary data.</text>
</comment>
<gene>
    <name evidence="3" type="ORF">GCM10022224_075180</name>
</gene>
<feature type="domain" description="AMP-dependent synthetase/ligase" evidence="1">
    <location>
        <begin position="11"/>
        <end position="358"/>
    </location>
</feature>
<dbReference type="Proteomes" id="UP001500902">
    <property type="component" value="Unassembled WGS sequence"/>
</dbReference>
<dbReference type="PROSITE" id="PS00455">
    <property type="entry name" value="AMP_BINDING"/>
    <property type="match status" value="1"/>
</dbReference>
<dbReference type="EMBL" id="BAAAZP010000152">
    <property type="protein sequence ID" value="GAA3698162.1"/>
    <property type="molecule type" value="Genomic_DNA"/>
</dbReference>
<reference evidence="4" key="1">
    <citation type="journal article" date="2019" name="Int. J. Syst. Evol. Microbiol.">
        <title>The Global Catalogue of Microorganisms (GCM) 10K type strain sequencing project: providing services to taxonomists for standard genome sequencing and annotation.</title>
        <authorList>
            <consortium name="The Broad Institute Genomics Platform"/>
            <consortium name="The Broad Institute Genome Sequencing Center for Infectious Disease"/>
            <person name="Wu L."/>
            <person name="Ma J."/>
        </authorList>
    </citation>
    <scope>NUCLEOTIDE SEQUENCE [LARGE SCALE GENOMIC DNA]</scope>
    <source>
        <strain evidence="4">JCM 16904</strain>
    </source>
</reference>
<dbReference type="PANTHER" id="PTHR43767:SF10">
    <property type="entry name" value="SURFACTIN SYNTHASE SUBUNIT 1"/>
    <property type="match status" value="1"/>
</dbReference>
<dbReference type="RefSeq" id="WP_344889234.1">
    <property type="nucleotide sequence ID" value="NZ_BAAAZP010000152.1"/>
</dbReference>
<keyword evidence="4" id="KW-1185">Reference proteome</keyword>
<evidence type="ECO:0000313" key="3">
    <source>
        <dbReference type="EMBL" id="GAA3698162.1"/>
    </source>
</evidence>
<dbReference type="Gene3D" id="3.40.50.12780">
    <property type="entry name" value="N-terminal domain of ligase-like"/>
    <property type="match status" value="1"/>
</dbReference>
<evidence type="ECO:0000259" key="2">
    <source>
        <dbReference type="Pfam" id="PF13193"/>
    </source>
</evidence>
<dbReference type="InterPro" id="IPR020845">
    <property type="entry name" value="AMP-binding_CS"/>
</dbReference>
<sequence length="498" mass="52738">MSATVIHDLLDAAAAAHPGRPAIGDGTDSMTYSAVRLASLRLATWLLGQGVRGRERIVVSEAAGPWLAPLLIGAARIGAVSVPLSAGAPPVVVRHILTDAEPALVIGDGATIGEAARSGIVHRGLDEMRAAARTGPHDAGMPSRTLPVDPAWFIYTSGSTGAPKAVVSTHAQVVFAARAAHRELGYIRDDVVYSPLPLSFDYGLYQILLATLGGARLELGSAKDAGRALLGRLCETGATVFPAVPSLASTLARLVERPGARAPVLRLLTNTGAAMPADVLATLRKHIPGLKVQLMYGLTECKRATIMPPDGDLLRPGSSGRALHGTEVFAVDQRGERLPPGDVGEIVVRGPNVMSGYWRRPQLTTERFRRVDGLFPQLHTGDYGSVDAEGYLYFDGRRDDVYKERGTRVSSLEVEAAANRIPHVRDACAVPPRAPAHGATLVVASELTPGQVLAALTGHLEETKIPRRCLTLPALPLTANGKIDRLRLTRLVEETSDA</sequence>
<dbReference type="InterPro" id="IPR042099">
    <property type="entry name" value="ANL_N_sf"/>
</dbReference>
<accession>A0ABP7D4D2</accession>
<protein>
    <submittedName>
        <fullName evidence="3">AMP-binding protein</fullName>
    </submittedName>
</protein>